<sequence length="112" mass="12423">MPTRSKARCRSRGEIETLPSGSLRVRVYAGIDSVSKKRNYLVETEPTGPAAAQQAEQVRTRFLNEVDEKRNPKTKATVDGFWTGTSTLSTSMKRRASATRDKPGVTFGRFSV</sequence>
<dbReference type="EMBL" id="JBIAZU010000003">
    <property type="protein sequence ID" value="MFF5290900.1"/>
    <property type="molecule type" value="Genomic_DNA"/>
</dbReference>
<dbReference type="RefSeq" id="WP_157296498.1">
    <property type="nucleotide sequence ID" value="NZ_JBIAZU010000003.1"/>
</dbReference>
<evidence type="ECO:0000313" key="3">
    <source>
        <dbReference type="Proteomes" id="UP001602245"/>
    </source>
</evidence>
<comment type="caution">
    <text evidence="2">The sequence shown here is derived from an EMBL/GenBank/DDBJ whole genome shotgun (WGS) entry which is preliminary data.</text>
</comment>
<accession>A0ABW6WC61</accession>
<name>A0ABW6WC61_9ACTN</name>
<keyword evidence="3" id="KW-1185">Reference proteome</keyword>
<dbReference type="Proteomes" id="UP001602245">
    <property type="component" value="Unassembled WGS sequence"/>
</dbReference>
<protein>
    <submittedName>
        <fullName evidence="2">Uncharacterized protein</fullName>
    </submittedName>
</protein>
<organism evidence="2 3">
    <name type="scientific">Paractinoplanes globisporus</name>
    <dbReference type="NCBI Taxonomy" id="113565"/>
    <lineage>
        <taxon>Bacteria</taxon>
        <taxon>Bacillati</taxon>
        <taxon>Actinomycetota</taxon>
        <taxon>Actinomycetes</taxon>
        <taxon>Micromonosporales</taxon>
        <taxon>Micromonosporaceae</taxon>
        <taxon>Paractinoplanes</taxon>
    </lineage>
</organism>
<evidence type="ECO:0000313" key="2">
    <source>
        <dbReference type="EMBL" id="MFF5290900.1"/>
    </source>
</evidence>
<feature type="region of interest" description="Disordered" evidence="1">
    <location>
        <begin position="92"/>
        <end position="112"/>
    </location>
</feature>
<proteinExistence type="predicted"/>
<reference evidence="2 3" key="1">
    <citation type="submission" date="2024-10" db="EMBL/GenBank/DDBJ databases">
        <title>The Natural Products Discovery Center: Release of the First 8490 Sequenced Strains for Exploring Actinobacteria Biosynthetic Diversity.</title>
        <authorList>
            <person name="Kalkreuter E."/>
            <person name="Kautsar S.A."/>
            <person name="Yang D."/>
            <person name="Bader C.D."/>
            <person name="Teijaro C.N."/>
            <person name="Fluegel L."/>
            <person name="Davis C.M."/>
            <person name="Simpson J.R."/>
            <person name="Lauterbach L."/>
            <person name="Steele A.D."/>
            <person name="Gui C."/>
            <person name="Meng S."/>
            <person name="Li G."/>
            <person name="Viehrig K."/>
            <person name="Ye F."/>
            <person name="Su P."/>
            <person name="Kiefer A.F."/>
            <person name="Nichols A."/>
            <person name="Cepeda A.J."/>
            <person name="Yan W."/>
            <person name="Fan B."/>
            <person name="Jiang Y."/>
            <person name="Adhikari A."/>
            <person name="Zheng C.-J."/>
            <person name="Schuster L."/>
            <person name="Cowan T.M."/>
            <person name="Smanski M.J."/>
            <person name="Chevrette M.G."/>
            <person name="De Carvalho L.P.S."/>
            <person name="Shen B."/>
        </authorList>
    </citation>
    <scope>NUCLEOTIDE SEQUENCE [LARGE SCALE GENOMIC DNA]</scope>
    <source>
        <strain evidence="2 3">NPDC000087</strain>
    </source>
</reference>
<gene>
    <name evidence="2" type="ORF">ACFY35_15765</name>
</gene>
<evidence type="ECO:0000256" key="1">
    <source>
        <dbReference type="SAM" id="MobiDB-lite"/>
    </source>
</evidence>